<keyword evidence="1" id="KW-0677">Repeat</keyword>
<keyword evidence="2" id="KW-0175">Coiled coil</keyword>
<name>A0ABR7M7E0_9BACT</name>
<proteinExistence type="predicted"/>
<organism evidence="6 7">
    <name type="scientific">Flavihumibacter stibioxidans</name>
    <dbReference type="NCBI Taxonomy" id="1834163"/>
    <lineage>
        <taxon>Bacteria</taxon>
        <taxon>Pseudomonadati</taxon>
        <taxon>Bacteroidota</taxon>
        <taxon>Chitinophagia</taxon>
        <taxon>Chitinophagales</taxon>
        <taxon>Chitinophagaceae</taxon>
        <taxon>Flavihumibacter</taxon>
    </lineage>
</organism>
<dbReference type="InterPro" id="IPR015943">
    <property type="entry name" value="WD40/YVTN_repeat-like_dom_sf"/>
</dbReference>
<dbReference type="InterPro" id="IPR036278">
    <property type="entry name" value="Sialidase_sf"/>
</dbReference>
<dbReference type="Pfam" id="PF15902">
    <property type="entry name" value="Sortilin-Vps10"/>
    <property type="match status" value="1"/>
</dbReference>
<feature type="coiled-coil region" evidence="2">
    <location>
        <begin position="924"/>
        <end position="951"/>
    </location>
</feature>
<dbReference type="PANTHER" id="PTHR43739">
    <property type="entry name" value="XYLOGLUCANASE (EUROFUNG)"/>
    <property type="match status" value="1"/>
</dbReference>
<dbReference type="Gene3D" id="2.130.10.10">
    <property type="entry name" value="YVTN repeat-like/Quinoprotein amine dehydrogenase"/>
    <property type="match status" value="5"/>
</dbReference>
<feature type="domain" description="Sortilin N-terminal" evidence="5">
    <location>
        <begin position="125"/>
        <end position="248"/>
    </location>
</feature>
<feature type="signal peptide" evidence="4">
    <location>
        <begin position="1"/>
        <end position="24"/>
    </location>
</feature>
<evidence type="ECO:0000256" key="3">
    <source>
        <dbReference type="SAM" id="MobiDB-lite"/>
    </source>
</evidence>
<dbReference type="EMBL" id="MBUA01000001">
    <property type="protein sequence ID" value="MBC6490553.1"/>
    <property type="molecule type" value="Genomic_DNA"/>
</dbReference>
<dbReference type="RefSeq" id="WP_187255848.1">
    <property type="nucleotide sequence ID" value="NZ_JBHULF010000006.1"/>
</dbReference>
<accession>A0ABR7M7E0</accession>
<evidence type="ECO:0000313" key="6">
    <source>
        <dbReference type="EMBL" id="MBC6490553.1"/>
    </source>
</evidence>
<dbReference type="CDD" id="cd15482">
    <property type="entry name" value="Sialidase_non-viral"/>
    <property type="match status" value="2"/>
</dbReference>
<evidence type="ECO:0000259" key="5">
    <source>
        <dbReference type="Pfam" id="PF15902"/>
    </source>
</evidence>
<evidence type="ECO:0000256" key="2">
    <source>
        <dbReference type="SAM" id="Coils"/>
    </source>
</evidence>
<keyword evidence="4" id="KW-0732">Signal</keyword>
<feature type="chain" id="PRO_5045478945" description="Sortilin N-terminal domain-containing protein" evidence="4">
    <location>
        <begin position="25"/>
        <end position="1029"/>
    </location>
</feature>
<dbReference type="InterPro" id="IPR031778">
    <property type="entry name" value="Sortilin_N"/>
</dbReference>
<feature type="compositionally biased region" description="Polar residues" evidence="3">
    <location>
        <begin position="539"/>
        <end position="549"/>
    </location>
</feature>
<dbReference type="PANTHER" id="PTHR43739:SF5">
    <property type="entry name" value="EXO-ALPHA-SIALIDASE"/>
    <property type="match status" value="1"/>
</dbReference>
<comment type="caution">
    <text evidence="6">The sequence shown here is derived from an EMBL/GenBank/DDBJ whole genome shotgun (WGS) entry which is preliminary data.</text>
</comment>
<evidence type="ECO:0000256" key="1">
    <source>
        <dbReference type="ARBA" id="ARBA00022737"/>
    </source>
</evidence>
<evidence type="ECO:0000256" key="4">
    <source>
        <dbReference type="SAM" id="SignalP"/>
    </source>
</evidence>
<dbReference type="Proteomes" id="UP000765802">
    <property type="component" value="Unassembled WGS sequence"/>
</dbReference>
<dbReference type="SUPFAM" id="SSF110296">
    <property type="entry name" value="Oligoxyloglucan reducing end-specific cellobiohydrolase"/>
    <property type="match status" value="1"/>
</dbReference>
<evidence type="ECO:0000313" key="7">
    <source>
        <dbReference type="Proteomes" id="UP000765802"/>
    </source>
</evidence>
<dbReference type="InterPro" id="IPR052025">
    <property type="entry name" value="Xyloglucanase_GH74"/>
</dbReference>
<dbReference type="SUPFAM" id="SSF50939">
    <property type="entry name" value="Sialidases"/>
    <property type="match status" value="1"/>
</dbReference>
<keyword evidence="7" id="KW-1185">Reference proteome</keyword>
<protein>
    <recommendedName>
        <fullName evidence="5">Sortilin N-terminal domain-containing protein</fullName>
    </recommendedName>
</protein>
<feature type="region of interest" description="Disordered" evidence="3">
    <location>
        <begin position="521"/>
        <end position="549"/>
    </location>
</feature>
<dbReference type="Gene3D" id="2.60.40.4070">
    <property type="match status" value="1"/>
</dbReference>
<gene>
    <name evidence="6" type="ORF">BC349_06220</name>
</gene>
<reference evidence="6 7" key="1">
    <citation type="submission" date="2016-07" db="EMBL/GenBank/DDBJ databases">
        <title>Genome analysis of Flavihumibacter stibioxidans YS-17.</title>
        <authorList>
            <person name="Shi K."/>
            <person name="Han Y."/>
            <person name="Wang G."/>
        </authorList>
    </citation>
    <scope>NUCLEOTIDE SEQUENCE [LARGE SCALE GENOMIC DNA]</scope>
    <source>
        <strain evidence="6 7">YS-17</strain>
    </source>
</reference>
<sequence>MKSFQLRPVVILVAGILAGITAVAQTTVSSATFGTMEARWLGPGTMSGRITSIEGVNADGKTLYVGTAGGGIWKSTNAGASFKPIFDKFCQSIGAIAIDQQNPRTVFAGTGESNMRNSVSIGNGLYRSTDAGDNWTRVGLDSTEHIAKIVIDPKNSKNIYVAAPGPLWGESKHRGLYKSVDGGKTWDKILFISEKAGCADVSVDPNNPDIVYATTWEFRRLPYLFNSGGPGSGIFKSLDGGKTWKELTNGLPSKPFGRTALALAPSAPNNLIAIVEAAETKLYISADGGENWKQQSATMNVVSRPFYFSTLVVDPKEAKRVYRPAYSFSYSDDGGYSFADASNEGGWVHSDHHALWINPANTNQMYLGTDGGMYVSLDRGATFIFLSNLPVGQFYHVAVDNQQPYRIYGGLQDNGSWVAPSAKPGGVGNGDWQAIYGGDGFWTVPDPADPNIAYAEAQGGTMGRVNLKTFKSVNIKPQAGANEAKLRWNWNTPIHVGAANPGNLYTGAQYLFRSTDKGTNWTRISPDLTTNDKKKQEQENSGGLSADNTSAENHTTIFTIAESPLDEKLIWVGTDDGNLQYTTDGGETWTNVAAYIALSGVPPQTWVSSVEPSRFDRNTVYASFDNHMYGDHKTYVAKSTDMGKTWTMFNSSEFTGFAHKVKEDLVNRELLFLGTEMGLFASVNGGREWFRMKNNIPDYSLVRDIVIHPETHDLVIGTHGRGVIVVDDISPMRALTPDILNKEVHIFDSKPIAINTGKYGSGGFPATGGWVTNNAAGIPPIQYYLKDRVMSGDVKLEIYDAAGTLVQSIPGTKRKGINKVAWNLRMTPNKAVAGGVKMDYGAYTAPLVLPGTYTMKLKVGNKEYTDRLVLVHDSSNHSFTMADREAQHKAAMELYGMQQELNGLISAVNDEQKLLRDNEPRLKSGKVKKQLKAYESELEKLRAGLLATKQKSIFADEEQLRERLGEIYMAICTQEAGPSNLQLERIGVVKQQVRDAQATHAAIGKQYADKVRAAMVKEGVKVEAKKGKE</sequence>